<sequence length="286" mass="32331">MDDVKSVLLCSQINLKKWFVNPRIYTIFIVTFAFLFYHSYELSRFSREVGHNLTPWIFPHLFTPPVLQVFAFLVILLFCDAPFKDHHAPFVIIRTGRKNWMISQLVYLVWASIIFTLFTFVTSVVVLLPSVQFSLEWGIVIESLAHDVTLAPETVTIFFNPNLLTQLTPIAATTISVFYFFLVTLFIGVVILCFNTVLAKTAGIVVAGILVAVSLFSNYLGFFSIGYLIYYLSPISWMSISTFNWDDGQLPAPSYALITLLIAILVMSGAAYKVFIRKDMDLKGSG</sequence>
<accession>A0A9J6RDY4</accession>
<keyword evidence="1" id="KW-0472">Membrane</keyword>
<organism evidence="2 3">
    <name type="scientific">Natronobacillus azotifigens</name>
    <dbReference type="NCBI Taxonomy" id="472978"/>
    <lineage>
        <taxon>Bacteria</taxon>
        <taxon>Bacillati</taxon>
        <taxon>Bacillota</taxon>
        <taxon>Bacilli</taxon>
        <taxon>Bacillales</taxon>
        <taxon>Bacillaceae</taxon>
        <taxon>Natronobacillus</taxon>
    </lineage>
</organism>
<keyword evidence="1" id="KW-0812">Transmembrane</keyword>
<proteinExistence type="predicted"/>
<feature type="transmembrane region" description="Helical" evidence="1">
    <location>
        <begin position="252"/>
        <end position="275"/>
    </location>
</feature>
<keyword evidence="1" id="KW-1133">Transmembrane helix</keyword>
<dbReference type="RefSeq" id="WP_268780319.1">
    <property type="nucleotide sequence ID" value="NZ_JAPRAT010000018.1"/>
</dbReference>
<dbReference type="EMBL" id="JAPRAT010000018">
    <property type="protein sequence ID" value="MCZ0703555.1"/>
    <property type="molecule type" value="Genomic_DNA"/>
</dbReference>
<name>A0A9J6RDY4_9BACI</name>
<reference evidence="2" key="1">
    <citation type="submission" date="2022-11" db="EMBL/GenBank/DDBJ databases">
        <title>WGS of Natronobacillus azotifigens 24KS-1, an anaerobic diazotrophic haloalkaliphile from soda-rich habitats.</title>
        <authorList>
            <person name="Sorokin D.Y."/>
            <person name="Merkel A.Y."/>
        </authorList>
    </citation>
    <scope>NUCLEOTIDE SEQUENCE</scope>
    <source>
        <strain evidence="2">24KS-1</strain>
    </source>
</reference>
<protein>
    <submittedName>
        <fullName evidence="2">Uncharacterized protein</fullName>
    </submittedName>
</protein>
<feature type="transmembrane region" description="Helical" evidence="1">
    <location>
        <begin position="100"/>
        <end position="128"/>
    </location>
</feature>
<evidence type="ECO:0000256" key="1">
    <source>
        <dbReference type="SAM" id="Phobius"/>
    </source>
</evidence>
<gene>
    <name evidence="2" type="ORF">OWO01_10025</name>
</gene>
<evidence type="ECO:0000313" key="2">
    <source>
        <dbReference type="EMBL" id="MCZ0703555.1"/>
    </source>
</evidence>
<feature type="transmembrane region" description="Helical" evidence="1">
    <location>
        <begin position="57"/>
        <end position="79"/>
    </location>
</feature>
<dbReference type="Proteomes" id="UP001084197">
    <property type="component" value="Unassembled WGS sequence"/>
</dbReference>
<feature type="transmembrane region" description="Helical" evidence="1">
    <location>
        <begin position="20"/>
        <end position="37"/>
    </location>
</feature>
<comment type="caution">
    <text evidence="2">The sequence shown here is derived from an EMBL/GenBank/DDBJ whole genome shotgun (WGS) entry which is preliminary data.</text>
</comment>
<keyword evidence="3" id="KW-1185">Reference proteome</keyword>
<feature type="transmembrane region" description="Helical" evidence="1">
    <location>
        <begin position="204"/>
        <end position="232"/>
    </location>
</feature>
<evidence type="ECO:0000313" key="3">
    <source>
        <dbReference type="Proteomes" id="UP001084197"/>
    </source>
</evidence>
<dbReference type="AlphaFoldDB" id="A0A9J6RDY4"/>
<feature type="transmembrane region" description="Helical" evidence="1">
    <location>
        <begin position="170"/>
        <end position="192"/>
    </location>
</feature>